<dbReference type="GO" id="GO:0004674">
    <property type="term" value="F:protein serine/threonine kinase activity"/>
    <property type="evidence" value="ECO:0007669"/>
    <property type="project" value="InterPro"/>
</dbReference>
<evidence type="ECO:0000259" key="8">
    <source>
        <dbReference type="PROSITE" id="PS50011"/>
    </source>
</evidence>
<dbReference type="GO" id="GO:0005524">
    <property type="term" value="F:ATP binding"/>
    <property type="evidence" value="ECO:0007669"/>
    <property type="project" value="UniProtKB-UniRule"/>
</dbReference>
<dbReference type="PROSITE" id="PS00108">
    <property type="entry name" value="PROTEIN_KINASE_ST"/>
    <property type="match status" value="1"/>
</dbReference>
<dbReference type="GO" id="GO:0010506">
    <property type="term" value="P:regulation of autophagy"/>
    <property type="evidence" value="ECO:0007669"/>
    <property type="project" value="InterPro"/>
</dbReference>
<evidence type="ECO:0000313" key="9">
    <source>
        <dbReference type="EMBL" id="KAF0977155.1"/>
    </source>
</evidence>
<dbReference type="InterPro" id="IPR011009">
    <property type="entry name" value="Kinase-like_dom_sf"/>
</dbReference>
<evidence type="ECO:0000256" key="6">
    <source>
        <dbReference type="SAM" id="MobiDB-lite"/>
    </source>
</evidence>
<dbReference type="VEuPathDB" id="AmoebaDB:NfTy_064240"/>
<sequence length="823" mass="93100">MSRWLPVVFIISLIILCKFIVLELYFYQQQEHQQQRLSQIDQTKTNNHQLAVTSRITNSNIKLRSVAKVESFEQNTIYGLSSKNYFSFPFTYGFWKFEFQTSVPGYIISYLPTSNLPLFNTTKNQAMLSVIDVGTTDYTKSDYMFGLYDTAYSFVLFNPLDRPVEFTKLSILQLYRLMTYNQPKAYSTPSLLTDYYFCPNCLSSDSTIDFNTDSFGLVISAQPSASGSLQYLDAFIGVNKKATPNGNYDLQRRVTFKPESSTSTIPLDNANYPLASIYVAVVMSGCTGVCSYSMQIVRTSRKSTFDTTGLAVGMVCIGVCLIGTCIGVLMMLILYACYITKDSLPKKERSKPIAAPSVKETTKYSPVVVESDAAGALTSNTAISFQTASEEGDLQQQNHGMESQPMNNHNLKSNNSPHIEDKIISLKSSFLQKSLRSSSRLSSVKSSPKLKPNPTYLTPGDTTIDGMRLSVASNSDMLYLERIRCDSEVGLEYSAPSNIETYKSDYNLGTRGSTDDTNDSHNDATSGRVYNENRLKDRYHVEKLLGRGSFATVYLALDEKTNLHVAVKSIHIDDYRDENLVGSVREEGLRLTECMHPHIITITDVFPCTILQSVCFVMHYYKFGDLKTFIERNPDFVFTKRIMVSIIQQLSDALFYLHEVKSIIHNDLKPSNIFLDEIDRNREWVHVAIGDFGESTKYSPTSLLHWKTQSNVPTMKGTLVYLAPEIICGKGDLSHASDIWSLGCTIYQIITGDFTTQLSSWFIKDGAPNVLLEQFAHERIKNNMKQVKPQYDDFLFDLLLQMLKCQPNERSRAFDIRHWCQDM</sequence>
<dbReference type="GO" id="GO:0000422">
    <property type="term" value="P:autophagy of mitochondrion"/>
    <property type="evidence" value="ECO:0007669"/>
    <property type="project" value="TreeGrafter"/>
</dbReference>
<name>A0A6A5BUZ6_NAEFO</name>
<comment type="caution">
    <text evidence="9">The sequence shown here is derived from an EMBL/GenBank/DDBJ whole genome shotgun (WGS) entry which is preliminary data.</text>
</comment>
<dbReference type="EMBL" id="VFQX01000035">
    <property type="protein sequence ID" value="KAF0977155.1"/>
    <property type="molecule type" value="Genomic_DNA"/>
</dbReference>
<keyword evidence="7" id="KW-0812">Transmembrane</keyword>
<feature type="transmembrane region" description="Helical" evidence="7">
    <location>
        <begin position="275"/>
        <end position="297"/>
    </location>
</feature>
<dbReference type="InterPro" id="IPR008271">
    <property type="entry name" value="Ser/Thr_kinase_AS"/>
</dbReference>
<dbReference type="SUPFAM" id="SSF56112">
    <property type="entry name" value="Protein kinase-like (PK-like)"/>
    <property type="match status" value="1"/>
</dbReference>
<evidence type="ECO:0000256" key="2">
    <source>
        <dbReference type="ARBA" id="ARBA00022741"/>
    </source>
</evidence>
<dbReference type="InterPro" id="IPR045269">
    <property type="entry name" value="Atg1-like"/>
</dbReference>
<dbReference type="CDD" id="cd14014">
    <property type="entry name" value="STKc_PknB_like"/>
    <property type="match status" value="1"/>
</dbReference>
<dbReference type="VEuPathDB" id="AmoebaDB:FDP41_003808"/>
<dbReference type="OMA" id="YYFCPNC"/>
<dbReference type="GO" id="GO:0034727">
    <property type="term" value="P:piecemeal microautophagy of the nucleus"/>
    <property type="evidence" value="ECO:0007669"/>
    <property type="project" value="TreeGrafter"/>
</dbReference>
<feature type="transmembrane region" description="Helical" evidence="7">
    <location>
        <begin position="309"/>
        <end position="336"/>
    </location>
</feature>
<reference evidence="9 10" key="1">
    <citation type="journal article" date="2019" name="Sci. Rep.">
        <title>Nanopore sequencing improves the draft genome of the human pathogenic amoeba Naegleria fowleri.</title>
        <authorList>
            <person name="Liechti N."/>
            <person name="Schurch N."/>
            <person name="Bruggmann R."/>
            <person name="Wittwer M."/>
        </authorList>
    </citation>
    <scope>NUCLEOTIDE SEQUENCE [LARGE SCALE GENOMIC DNA]</scope>
    <source>
        <strain evidence="9 10">ATCC 30894</strain>
    </source>
</reference>
<dbReference type="GO" id="GO:0034045">
    <property type="term" value="C:phagophore assembly site membrane"/>
    <property type="evidence" value="ECO:0007669"/>
    <property type="project" value="TreeGrafter"/>
</dbReference>
<evidence type="ECO:0000313" key="10">
    <source>
        <dbReference type="Proteomes" id="UP000444721"/>
    </source>
</evidence>
<dbReference type="VEuPathDB" id="AmoebaDB:NF0078980"/>
<evidence type="ECO:0000256" key="5">
    <source>
        <dbReference type="PROSITE-ProRule" id="PRU10141"/>
    </source>
</evidence>
<keyword evidence="7" id="KW-0472">Membrane</keyword>
<evidence type="ECO:0000256" key="4">
    <source>
        <dbReference type="ARBA" id="ARBA00022840"/>
    </source>
</evidence>
<dbReference type="GO" id="GO:0042594">
    <property type="term" value="P:response to starvation"/>
    <property type="evidence" value="ECO:0007669"/>
    <property type="project" value="TreeGrafter"/>
</dbReference>
<dbReference type="SMART" id="SM00220">
    <property type="entry name" value="S_TKc"/>
    <property type="match status" value="1"/>
</dbReference>
<dbReference type="GO" id="GO:0005776">
    <property type="term" value="C:autophagosome"/>
    <property type="evidence" value="ECO:0007669"/>
    <property type="project" value="TreeGrafter"/>
</dbReference>
<feature type="compositionally biased region" description="Low complexity" evidence="6">
    <location>
        <begin position="437"/>
        <end position="450"/>
    </location>
</feature>
<feature type="transmembrane region" description="Helical" evidence="7">
    <location>
        <begin position="7"/>
        <end position="27"/>
    </location>
</feature>
<dbReference type="PROSITE" id="PS00107">
    <property type="entry name" value="PROTEIN_KINASE_ATP"/>
    <property type="match status" value="1"/>
</dbReference>
<dbReference type="GO" id="GO:0000045">
    <property type="term" value="P:autophagosome assembly"/>
    <property type="evidence" value="ECO:0007669"/>
    <property type="project" value="TreeGrafter"/>
</dbReference>
<gene>
    <name evidence="9" type="ORF">FDP41_003808</name>
</gene>
<dbReference type="Pfam" id="PF00069">
    <property type="entry name" value="Pkinase"/>
    <property type="match status" value="1"/>
</dbReference>
<feature type="region of interest" description="Disordered" evidence="6">
    <location>
        <begin position="389"/>
        <end position="416"/>
    </location>
</feature>
<dbReference type="GeneID" id="68111026"/>
<dbReference type="Gene3D" id="1.10.510.10">
    <property type="entry name" value="Transferase(Phosphotransferase) domain 1"/>
    <property type="match status" value="1"/>
</dbReference>
<organism evidence="9 10">
    <name type="scientific">Naegleria fowleri</name>
    <name type="common">Brain eating amoeba</name>
    <dbReference type="NCBI Taxonomy" id="5763"/>
    <lineage>
        <taxon>Eukaryota</taxon>
        <taxon>Discoba</taxon>
        <taxon>Heterolobosea</taxon>
        <taxon>Tetramitia</taxon>
        <taxon>Eutetramitia</taxon>
        <taxon>Vahlkampfiidae</taxon>
        <taxon>Naegleria</taxon>
    </lineage>
</organism>
<keyword evidence="3" id="KW-0418">Kinase</keyword>
<feature type="region of interest" description="Disordered" evidence="6">
    <location>
        <begin position="437"/>
        <end position="461"/>
    </location>
</feature>
<accession>A0A6A5BUZ6</accession>
<keyword evidence="1" id="KW-0808">Transferase</keyword>
<dbReference type="PANTHER" id="PTHR24348:SF22">
    <property type="entry name" value="NON-SPECIFIC SERINE_THREONINE PROTEIN KINASE"/>
    <property type="match status" value="1"/>
</dbReference>
<keyword evidence="7" id="KW-1133">Transmembrane helix</keyword>
<evidence type="ECO:0000256" key="1">
    <source>
        <dbReference type="ARBA" id="ARBA00022679"/>
    </source>
</evidence>
<dbReference type="GO" id="GO:0005829">
    <property type="term" value="C:cytosol"/>
    <property type="evidence" value="ECO:0007669"/>
    <property type="project" value="TreeGrafter"/>
</dbReference>
<dbReference type="InterPro" id="IPR000719">
    <property type="entry name" value="Prot_kinase_dom"/>
</dbReference>
<feature type="domain" description="Protein kinase" evidence="8">
    <location>
        <begin position="539"/>
        <end position="823"/>
    </location>
</feature>
<keyword evidence="2 5" id="KW-0547">Nucleotide-binding</keyword>
<dbReference type="InterPro" id="IPR017441">
    <property type="entry name" value="Protein_kinase_ATP_BS"/>
</dbReference>
<dbReference type="PROSITE" id="PS50011">
    <property type="entry name" value="PROTEIN_KINASE_DOM"/>
    <property type="match status" value="1"/>
</dbReference>
<dbReference type="AlphaFoldDB" id="A0A6A5BUZ6"/>
<dbReference type="OrthoDB" id="346907at2759"/>
<keyword evidence="4 5" id="KW-0067">ATP-binding</keyword>
<proteinExistence type="predicted"/>
<dbReference type="PANTHER" id="PTHR24348">
    <property type="entry name" value="SERINE/THREONINE-PROTEIN KINASE UNC-51-RELATED"/>
    <property type="match status" value="1"/>
</dbReference>
<dbReference type="RefSeq" id="XP_044561868.1">
    <property type="nucleotide sequence ID" value="XM_044707153.1"/>
</dbReference>
<evidence type="ECO:0000256" key="7">
    <source>
        <dbReference type="SAM" id="Phobius"/>
    </source>
</evidence>
<protein>
    <recommendedName>
        <fullName evidence="8">Protein kinase domain-containing protein</fullName>
    </recommendedName>
</protein>
<feature type="binding site" evidence="5">
    <location>
        <position position="568"/>
    </location>
    <ligand>
        <name>ATP</name>
        <dbReference type="ChEBI" id="CHEBI:30616"/>
    </ligand>
</feature>
<dbReference type="Proteomes" id="UP000444721">
    <property type="component" value="Unassembled WGS sequence"/>
</dbReference>
<keyword evidence="10" id="KW-1185">Reference proteome</keyword>
<dbReference type="Gene3D" id="3.30.200.20">
    <property type="entry name" value="Phosphorylase Kinase, domain 1"/>
    <property type="match status" value="1"/>
</dbReference>
<dbReference type="GO" id="GO:0061709">
    <property type="term" value="P:reticulophagy"/>
    <property type="evidence" value="ECO:0007669"/>
    <property type="project" value="TreeGrafter"/>
</dbReference>
<evidence type="ECO:0000256" key="3">
    <source>
        <dbReference type="ARBA" id="ARBA00022777"/>
    </source>
</evidence>